<reference evidence="1" key="1">
    <citation type="submission" date="2014-09" db="EMBL/GenBank/DDBJ databases">
        <authorList>
            <person name="Magalhaes I.L.F."/>
            <person name="Oliveira U."/>
            <person name="Santos F.R."/>
            <person name="Vidigal T.H.D.A."/>
            <person name="Brescovit A.D."/>
            <person name="Santos A.J."/>
        </authorList>
    </citation>
    <scope>NUCLEOTIDE SEQUENCE</scope>
    <source>
        <tissue evidence="1">Shoot tissue taken approximately 20 cm above the soil surface</tissue>
    </source>
</reference>
<reference evidence="1" key="2">
    <citation type="journal article" date="2015" name="Data Brief">
        <title>Shoot transcriptome of the giant reed, Arundo donax.</title>
        <authorList>
            <person name="Barrero R.A."/>
            <person name="Guerrero F.D."/>
            <person name="Moolhuijzen P."/>
            <person name="Goolsby J.A."/>
            <person name="Tidwell J."/>
            <person name="Bellgard S.E."/>
            <person name="Bellgard M.I."/>
        </authorList>
    </citation>
    <scope>NUCLEOTIDE SEQUENCE</scope>
    <source>
        <tissue evidence="1">Shoot tissue taken approximately 20 cm above the soil surface</tissue>
    </source>
</reference>
<dbReference type="EMBL" id="GBRH01257173">
    <property type="protein sequence ID" value="JAD40722.1"/>
    <property type="molecule type" value="Transcribed_RNA"/>
</dbReference>
<evidence type="ECO:0000313" key="1">
    <source>
        <dbReference type="EMBL" id="JAD40722.1"/>
    </source>
</evidence>
<name>A0A0A9A101_ARUDO</name>
<accession>A0A0A9A101</accession>
<sequence length="10" mass="1118">MLIEQEVGIS</sequence>
<proteinExistence type="predicted"/>
<organism evidence="1">
    <name type="scientific">Arundo donax</name>
    <name type="common">Giant reed</name>
    <name type="synonym">Donax arundinaceus</name>
    <dbReference type="NCBI Taxonomy" id="35708"/>
    <lineage>
        <taxon>Eukaryota</taxon>
        <taxon>Viridiplantae</taxon>
        <taxon>Streptophyta</taxon>
        <taxon>Embryophyta</taxon>
        <taxon>Tracheophyta</taxon>
        <taxon>Spermatophyta</taxon>
        <taxon>Magnoliopsida</taxon>
        <taxon>Liliopsida</taxon>
        <taxon>Poales</taxon>
        <taxon>Poaceae</taxon>
        <taxon>PACMAD clade</taxon>
        <taxon>Arundinoideae</taxon>
        <taxon>Arundineae</taxon>
        <taxon>Arundo</taxon>
    </lineage>
</organism>
<protein>
    <submittedName>
        <fullName evidence="1">Uncharacterized protein</fullName>
    </submittedName>
</protein>